<organism evidence="3 4">
    <name type="scientific">Lujinxingia vulgaris</name>
    <dbReference type="NCBI Taxonomy" id="2600176"/>
    <lineage>
        <taxon>Bacteria</taxon>
        <taxon>Deltaproteobacteria</taxon>
        <taxon>Bradymonadales</taxon>
        <taxon>Lujinxingiaceae</taxon>
        <taxon>Lujinxingia</taxon>
    </lineage>
</organism>
<dbReference type="OrthoDB" id="5493411at2"/>
<name>A0A5C6X727_9DELT</name>
<keyword evidence="2" id="KW-0732">Signal</keyword>
<dbReference type="Gene3D" id="2.40.70.10">
    <property type="entry name" value="Acid Proteases"/>
    <property type="match status" value="1"/>
</dbReference>
<dbReference type="CDD" id="cd05483">
    <property type="entry name" value="retropepsin_like_bacteria"/>
    <property type="match status" value="1"/>
</dbReference>
<protein>
    <recommendedName>
        <fullName evidence="5">Peptidase A2 domain-containing protein</fullName>
    </recommendedName>
</protein>
<evidence type="ECO:0008006" key="5">
    <source>
        <dbReference type="Google" id="ProtNLM"/>
    </source>
</evidence>
<feature type="region of interest" description="Disordered" evidence="1">
    <location>
        <begin position="28"/>
        <end position="60"/>
    </location>
</feature>
<dbReference type="AlphaFoldDB" id="A0A5C6X727"/>
<feature type="signal peptide" evidence="2">
    <location>
        <begin position="1"/>
        <end position="27"/>
    </location>
</feature>
<evidence type="ECO:0000256" key="2">
    <source>
        <dbReference type="SAM" id="SignalP"/>
    </source>
</evidence>
<dbReference type="RefSeq" id="WP_146981273.1">
    <property type="nucleotide sequence ID" value="NZ_VOSM01000004.1"/>
</dbReference>
<evidence type="ECO:0000313" key="3">
    <source>
        <dbReference type="EMBL" id="TXD37074.1"/>
    </source>
</evidence>
<feature type="chain" id="PRO_5023039631" description="Peptidase A2 domain-containing protein" evidence="2">
    <location>
        <begin position="28"/>
        <end position="343"/>
    </location>
</feature>
<keyword evidence="4" id="KW-1185">Reference proteome</keyword>
<evidence type="ECO:0000313" key="4">
    <source>
        <dbReference type="Proteomes" id="UP000321412"/>
    </source>
</evidence>
<dbReference type="Pfam" id="PF13650">
    <property type="entry name" value="Asp_protease_2"/>
    <property type="match status" value="1"/>
</dbReference>
<dbReference type="Proteomes" id="UP000321412">
    <property type="component" value="Unassembled WGS sequence"/>
</dbReference>
<sequence>MSNLRTRVLLIFIGAMFLWGAPERAFAQSAPQAQTTEEEGASDTAPQEQPAAEEASDDATSGAIVIEGVAQPRGVIELPGLGDDAGEGDEAAPGGLVIERGAAGVGGSGSRSIRLSFERNGASVLVPAKVGRIDVYFVLDTGASFTTLTAEVARQARVTPDATAPTTLMQTAGGVRQAQFGLMTALQLGQTTLRQVSYTLCDACGFGTYRDRPVAGLLGLNVLGRFQMNLDTAAGEVELSPNPDFRDQSADMRPWLTYQIKPHQVHLDRRSLPRLAVEVQNASHLQAQQVVVEFRCRLQDGSVERVRTRSITVPAKSTADTELAQSVSACRGWQAELVEGFWR</sequence>
<gene>
    <name evidence="3" type="ORF">FRC98_10070</name>
</gene>
<dbReference type="SUPFAM" id="SSF50630">
    <property type="entry name" value="Acid proteases"/>
    <property type="match status" value="1"/>
</dbReference>
<accession>A0A5C6X727</accession>
<comment type="caution">
    <text evidence="3">The sequence shown here is derived from an EMBL/GenBank/DDBJ whole genome shotgun (WGS) entry which is preliminary data.</text>
</comment>
<evidence type="ECO:0000256" key="1">
    <source>
        <dbReference type="SAM" id="MobiDB-lite"/>
    </source>
</evidence>
<dbReference type="InterPro" id="IPR021109">
    <property type="entry name" value="Peptidase_aspartic_dom_sf"/>
</dbReference>
<proteinExistence type="predicted"/>
<dbReference type="InterPro" id="IPR034122">
    <property type="entry name" value="Retropepsin-like_bacterial"/>
</dbReference>
<dbReference type="EMBL" id="VOSM01000004">
    <property type="protein sequence ID" value="TXD37074.1"/>
    <property type="molecule type" value="Genomic_DNA"/>
</dbReference>
<reference evidence="3 4" key="1">
    <citation type="submission" date="2019-08" db="EMBL/GenBank/DDBJ databases">
        <title>Bradymonadales sp. TMQ4.</title>
        <authorList>
            <person name="Liang Q."/>
        </authorList>
    </citation>
    <scope>NUCLEOTIDE SEQUENCE [LARGE SCALE GENOMIC DNA]</scope>
    <source>
        <strain evidence="3 4">TMQ4</strain>
    </source>
</reference>